<feature type="region of interest" description="Disordered" evidence="1">
    <location>
        <begin position="1447"/>
        <end position="1517"/>
    </location>
</feature>
<accession>A0A2P5F228</accession>
<feature type="compositionally biased region" description="Basic and acidic residues" evidence="1">
    <location>
        <begin position="238"/>
        <end position="248"/>
    </location>
</feature>
<protein>
    <submittedName>
        <fullName evidence="3">GYF domain containing protein</fullName>
    </submittedName>
</protein>
<evidence type="ECO:0000313" key="3">
    <source>
        <dbReference type="EMBL" id="PON91850.1"/>
    </source>
</evidence>
<dbReference type="CDD" id="cd00072">
    <property type="entry name" value="GYF"/>
    <property type="match status" value="1"/>
</dbReference>
<dbReference type="InterPro" id="IPR035445">
    <property type="entry name" value="GYF-like_dom_sf"/>
</dbReference>
<dbReference type="InParanoid" id="A0A2P5F228"/>
<dbReference type="InterPro" id="IPR003169">
    <property type="entry name" value="GYF"/>
</dbReference>
<comment type="caution">
    <text evidence="3">The sequence shown here is derived from an EMBL/GenBank/DDBJ whole genome shotgun (WGS) entry which is preliminary data.</text>
</comment>
<dbReference type="OrthoDB" id="6415790at2759"/>
<dbReference type="PROSITE" id="PS50829">
    <property type="entry name" value="GYF"/>
    <property type="match status" value="1"/>
</dbReference>
<proteinExistence type="predicted"/>
<feature type="compositionally biased region" description="Basic and acidic residues" evidence="1">
    <location>
        <begin position="110"/>
        <end position="147"/>
    </location>
</feature>
<dbReference type="EMBL" id="JXTC01000071">
    <property type="protein sequence ID" value="PON91850.1"/>
    <property type="molecule type" value="Genomic_DNA"/>
</dbReference>
<feature type="compositionally biased region" description="Basic and acidic residues" evidence="1">
    <location>
        <begin position="180"/>
        <end position="226"/>
    </location>
</feature>
<dbReference type="FunCoup" id="A0A2P5F228">
    <property type="interactions" value="2288"/>
</dbReference>
<dbReference type="SUPFAM" id="SSF55277">
    <property type="entry name" value="GYF domain"/>
    <property type="match status" value="1"/>
</dbReference>
<organism evidence="3 4">
    <name type="scientific">Trema orientale</name>
    <name type="common">Charcoal tree</name>
    <name type="synonym">Celtis orientalis</name>
    <dbReference type="NCBI Taxonomy" id="63057"/>
    <lineage>
        <taxon>Eukaryota</taxon>
        <taxon>Viridiplantae</taxon>
        <taxon>Streptophyta</taxon>
        <taxon>Embryophyta</taxon>
        <taxon>Tracheophyta</taxon>
        <taxon>Spermatophyta</taxon>
        <taxon>Magnoliopsida</taxon>
        <taxon>eudicotyledons</taxon>
        <taxon>Gunneridae</taxon>
        <taxon>Pentapetalae</taxon>
        <taxon>rosids</taxon>
        <taxon>fabids</taxon>
        <taxon>Rosales</taxon>
        <taxon>Cannabaceae</taxon>
        <taxon>Trema</taxon>
    </lineage>
</organism>
<feature type="region of interest" description="Disordered" evidence="1">
    <location>
        <begin position="1402"/>
        <end position="1431"/>
    </location>
</feature>
<feature type="region of interest" description="Disordered" evidence="1">
    <location>
        <begin position="93"/>
        <end position="268"/>
    </location>
</feature>
<feature type="compositionally biased region" description="Polar residues" evidence="1">
    <location>
        <begin position="227"/>
        <end position="237"/>
    </location>
</feature>
<dbReference type="STRING" id="63057.A0A2P5F228"/>
<feature type="compositionally biased region" description="Polar residues" evidence="1">
    <location>
        <begin position="1489"/>
        <end position="1503"/>
    </location>
</feature>
<feature type="region of interest" description="Disordered" evidence="1">
    <location>
        <begin position="289"/>
        <end position="315"/>
    </location>
</feature>
<feature type="compositionally biased region" description="Basic and acidic residues" evidence="1">
    <location>
        <begin position="1359"/>
        <end position="1371"/>
    </location>
</feature>
<dbReference type="SMART" id="SM00444">
    <property type="entry name" value="GYF"/>
    <property type="match status" value="1"/>
</dbReference>
<evidence type="ECO:0000256" key="1">
    <source>
        <dbReference type="SAM" id="MobiDB-lite"/>
    </source>
</evidence>
<feature type="compositionally biased region" description="Low complexity" evidence="1">
    <location>
        <begin position="1467"/>
        <end position="1484"/>
    </location>
</feature>
<dbReference type="PANTHER" id="PTHR46992">
    <property type="entry name" value="GYF DOMAIN-CONTAINING PROTEIN"/>
    <property type="match status" value="1"/>
</dbReference>
<name>A0A2P5F228_TREOI</name>
<dbReference type="Proteomes" id="UP000237000">
    <property type="component" value="Unassembled WGS sequence"/>
</dbReference>
<dbReference type="Gene3D" id="3.30.1490.40">
    <property type="match status" value="1"/>
</dbReference>
<dbReference type="Pfam" id="PF02213">
    <property type="entry name" value="GYF"/>
    <property type="match status" value="1"/>
</dbReference>
<evidence type="ECO:0000313" key="4">
    <source>
        <dbReference type="Proteomes" id="UP000237000"/>
    </source>
</evidence>
<sequence length="1598" mass="177606">MADAKFDLPDDILPSKPSDQSWTSKASLENKTGFIFQFYNVFHCVFDALLVETSGGNGEEKVLTGLHDESKDLLASESSIPLSPQWLYAKPTESKMEIRPPSSLGNSTESSHKDGWRLEGSEDKKDWRRLNTDGEGSRRWREEERETSLLGGRRDRRKAERRDSTSTRETTENRALPTSDRWHDGRNSVHETRRDNKWSSRWGPEDKDKETRNEKRTDVEKDDAHSENQTLQASNRSTAERDSDSRDKWRPRHRMEVHPSGSATYRAAPGFGLERGRVEGSNLGFTLGRGRPNGIGRSSSLGPTSATCDRIESVPGKPRYSSDSFCYPRGKLLDLYRQKKLDPSFVTMPNEMEDVPPITEVGLIEPLAFVAPDAAEEAILSNIWKGKITSSGVVYNSSQKGRSTDNLTGVGDLESLDGNVDILPSTLVEETNNTKQEVANGDSTSWNFVSQRNMVDGKDANYKEKEYKITSTNGPDGPISMVSESNGIGNDIGIGAAHHSVFQLKVDSSFNSHPCFDDIGSATSSGISSKLPDNPTSHYILPSMEHTQIENPTNEANELEKDVPPEDLCLYYLDPQGVTQGPYLGVDIISWFEQGFFGTDLPVRLADSPEGTPFQDLGEIMPHLKAWDGQGNDNNPNLEIDESGALGVDLGSSLPSAPGSVITDSSVGNEPSSSLPEFNGLPAELVQLRISETEDPQYLPHFKGQNVHDFVAHDEEHMFPGRPMNTGYPIAKSSVNAHDPSASSGSHLPPLPEFAEPGLRNQTETKLHPFGLLWSELEGAQTKHAKSSSLPSSMGRTAFGGMADPAVVADAWTDVYGKNQLSDAMHQDVMTARNLSHMEHEPRHLDLADQLMSQQLQQQKLQQRNLLSNFAQLNESVLEHLPNQNLIHQQQLANLSAPDLDHLVTTLQLQQHRQLQLQQHHQLQQQQFHQKQKLLQEQQQSHVQQLLLEQLLQSQMHDPGFGQPHLDAVRANNVLDQVLLEQQLLHQLQQQSHHPPRHVDPSLEQLIQAKFGQTQQQEHQRDLFDILSHAQHGQLQSLEHQMLQHELLQARQLSMGLRQRNSMEEERHINSVWPTDESNQFFRVRAGNHRSHSSGFSPLDVYQRQQRATHEEQVSHLERNLSLQERLHQGIYEPGSLSFERSMSLPQGASGMNLDVVNAMALAHGLDMQESSARMKSGGQVGPFLSGVHSIGPHHPLISNQFQVPHMDEIESHWSEQNEQLENNFIDSRFQQSHIIAERQKRESEVKVPSEDSWMSNDEKSKRLFMDLLNQKSGNHVTDSLDMGKGTSSERKVYCDQYSGSISSDIPFSLPPDREAKLNNTFGVGIYGSNPCEPAEEENTISEKSLFMSNSGASSVNKQRREVSGLKSEGVTKGRDFETQQSMVEQAGLEALDQERSMNALSRHSSLGVTGGRTGIYENKVGQSNSFLDDTGKDRLSVSFKGQENILLRRPPVSRTPSSQDGLSEIVSNPVSRGKSSSSGVSDGVRQDMASNPLNQVSDISGSSKRDVRFRRTSSCSDADVSEASFMDMLKSNAKKTAPAPAPADIHSTAGIPESSDGTQGRSGKKKGKKGRQIDPALLGFKVTSNRIMMGEIQRVED</sequence>
<feature type="domain" description="GYF" evidence="2">
    <location>
        <begin position="567"/>
        <end position="618"/>
    </location>
</feature>
<keyword evidence="4" id="KW-1185">Reference proteome</keyword>
<reference evidence="4" key="1">
    <citation type="submission" date="2016-06" db="EMBL/GenBank/DDBJ databases">
        <title>Parallel loss of symbiosis genes in relatives of nitrogen-fixing non-legume Parasponia.</title>
        <authorList>
            <person name="Van Velzen R."/>
            <person name="Holmer R."/>
            <person name="Bu F."/>
            <person name="Rutten L."/>
            <person name="Van Zeijl A."/>
            <person name="Liu W."/>
            <person name="Santuari L."/>
            <person name="Cao Q."/>
            <person name="Sharma T."/>
            <person name="Shen D."/>
            <person name="Roswanjaya Y."/>
            <person name="Wardhani T."/>
            <person name="Kalhor M.S."/>
            <person name="Jansen J."/>
            <person name="Van den Hoogen J."/>
            <person name="Gungor B."/>
            <person name="Hartog M."/>
            <person name="Hontelez J."/>
            <person name="Verver J."/>
            <person name="Yang W.-C."/>
            <person name="Schijlen E."/>
            <person name="Repin R."/>
            <person name="Schilthuizen M."/>
            <person name="Schranz E."/>
            <person name="Heidstra R."/>
            <person name="Miyata K."/>
            <person name="Fedorova E."/>
            <person name="Kohlen W."/>
            <person name="Bisseling T."/>
            <person name="Smit S."/>
            <person name="Geurts R."/>
        </authorList>
    </citation>
    <scope>NUCLEOTIDE SEQUENCE [LARGE SCALE GENOMIC DNA]</scope>
    <source>
        <strain evidence="4">cv. RG33-2</strain>
    </source>
</reference>
<evidence type="ECO:0000259" key="2">
    <source>
        <dbReference type="PROSITE" id="PS50829"/>
    </source>
</evidence>
<gene>
    <name evidence="3" type="ORF">TorRG33x02_124480</name>
</gene>
<feature type="compositionally biased region" description="Polar residues" evidence="1">
    <location>
        <begin position="296"/>
        <end position="307"/>
    </location>
</feature>
<feature type="region of interest" description="Disordered" evidence="1">
    <location>
        <begin position="1534"/>
        <end position="1578"/>
    </location>
</feature>
<feature type="region of interest" description="Disordered" evidence="1">
    <location>
        <begin position="1352"/>
        <end position="1371"/>
    </location>
</feature>
<feature type="compositionally biased region" description="Basic and acidic residues" evidence="1">
    <location>
        <begin position="157"/>
        <end position="172"/>
    </location>
</feature>
<dbReference type="PANTHER" id="PTHR46992:SF4">
    <property type="entry name" value="GYF DOMAIN-CONTAINING PROTEIN"/>
    <property type="match status" value="1"/>
</dbReference>